<dbReference type="AlphaFoldDB" id="A0A182JME7"/>
<protein>
    <submittedName>
        <fullName evidence="1">Uncharacterized protein</fullName>
    </submittedName>
</protein>
<sequence length="317" mass="36496">MLNSLPARTFDVPSKPPAEEKTKQGGHQARPAMRQAVIAIVLLTIGIGPMQSYLVENEICSPLHPHFPAIDINLDFFNIATWYIYAHSDLHPDYMSIFHIPLGLVQAPKCLWVFSKTWRGLIRLRYGCPTYNGFFRMTLYSTGTTRRRYRQLALHKMIYKKYRPPGEVQVVASDLQRYVVFTGCQRVRDRALTGLLFLVRAEMYDRFVPPAALIVKLAQHFAFNLTHPAALANRTCDCEAAVKQRHREFQQIIQRGNEKATIRARERERFAAGIRNFSLCVLSFALGMLIVAKLMDVYVFEIDYTMDHGWRSTLTPR</sequence>
<reference evidence="1" key="1">
    <citation type="submission" date="2022-08" db="UniProtKB">
        <authorList>
            <consortium name="EnsemblMetazoa"/>
        </authorList>
    </citation>
    <scope>IDENTIFICATION</scope>
    <source>
        <strain evidence="1">EBRO</strain>
    </source>
</reference>
<dbReference type="EnsemblMetazoa" id="AATE020796-RA">
    <property type="protein sequence ID" value="AATE020796-PA.1"/>
    <property type="gene ID" value="AATE020796"/>
</dbReference>
<organism evidence="1">
    <name type="scientific">Anopheles atroparvus</name>
    <name type="common">European mosquito</name>
    <dbReference type="NCBI Taxonomy" id="41427"/>
    <lineage>
        <taxon>Eukaryota</taxon>
        <taxon>Metazoa</taxon>
        <taxon>Ecdysozoa</taxon>
        <taxon>Arthropoda</taxon>
        <taxon>Hexapoda</taxon>
        <taxon>Insecta</taxon>
        <taxon>Pterygota</taxon>
        <taxon>Neoptera</taxon>
        <taxon>Endopterygota</taxon>
        <taxon>Diptera</taxon>
        <taxon>Nematocera</taxon>
        <taxon>Culicoidea</taxon>
        <taxon>Culicidae</taxon>
        <taxon>Anophelinae</taxon>
        <taxon>Anopheles</taxon>
    </lineage>
</organism>
<dbReference type="VEuPathDB" id="VectorBase:AATE020796"/>
<proteinExistence type="predicted"/>
<accession>A0A182JME7</accession>
<evidence type="ECO:0000313" key="1">
    <source>
        <dbReference type="EnsemblMetazoa" id="AATE020796-PA.1"/>
    </source>
</evidence>
<name>A0A182JME7_ANOAO</name>